<sequence>MIDRRSLIGGGALGTLALFAPRIAWARAETDKRFVFIIQRGAADGLGTIAPVGDPGFAGARGPLAVDFDNAAKLDSMFALHPALAIVGGLYQRKQALFAHAIASPYRDRSHFDGQNVLETGGAGAYRLKDGWMNRMLGVIPSGEARAIAVASAVPMALRGSHEVSSYAPSSLPDASDDLLQRVTMLYEGDSQLHALWSEALNTRKLTGGLASDNGRNAAATGALAAKLLAAPAGARIAMIETGGWDTHAQQRGRLSTQLKGLDAMIGALQAGLGPLWADTMVLIATEFGRTVAVNGTGGTDHGTASSAMLLGGSVEGGRVISDWPGLGANALYDGRDLKPTMQLDAFIGGAVASHFETDPARTMMTLFPNTAPAPVVQGLLRA</sequence>
<accession>A0A7H0LLI0</accession>
<dbReference type="AlphaFoldDB" id="A0A7H0LLI0"/>
<dbReference type="Pfam" id="PF07394">
    <property type="entry name" value="DUF1501"/>
    <property type="match status" value="1"/>
</dbReference>
<dbReference type="InterPro" id="IPR006311">
    <property type="entry name" value="TAT_signal"/>
</dbReference>
<dbReference type="InterPro" id="IPR010869">
    <property type="entry name" value="DUF1501"/>
</dbReference>
<dbReference type="EMBL" id="CP061038">
    <property type="protein sequence ID" value="QNQ10533.1"/>
    <property type="molecule type" value="Genomic_DNA"/>
</dbReference>
<reference evidence="1 2" key="1">
    <citation type="submission" date="2020-09" db="EMBL/GenBank/DDBJ databases">
        <title>Sphingomonas sp., a new species isolated from pork steak.</title>
        <authorList>
            <person name="Heidler von Heilborn D."/>
        </authorList>
    </citation>
    <scope>NUCLEOTIDE SEQUENCE [LARGE SCALE GENOMIC DNA]</scope>
    <source>
        <strain evidence="2">S8-3T</strain>
    </source>
</reference>
<proteinExistence type="predicted"/>
<dbReference type="PROSITE" id="PS51318">
    <property type="entry name" value="TAT"/>
    <property type="match status" value="1"/>
</dbReference>
<gene>
    <name evidence="1" type="ORF">H3Z74_04780</name>
</gene>
<dbReference type="RefSeq" id="WP_187762827.1">
    <property type="nucleotide sequence ID" value="NZ_CP061038.1"/>
</dbReference>
<evidence type="ECO:0000313" key="1">
    <source>
        <dbReference type="EMBL" id="QNQ10533.1"/>
    </source>
</evidence>
<dbReference type="KEGG" id="spap:H3Z74_04780"/>
<dbReference type="Proteomes" id="UP000516148">
    <property type="component" value="Chromosome"/>
</dbReference>
<dbReference type="PANTHER" id="PTHR43737:SF1">
    <property type="entry name" value="DUF1501 DOMAIN-CONTAINING PROTEIN"/>
    <property type="match status" value="1"/>
</dbReference>
<keyword evidence="2" id="KW-1185">Reference proteome</keyword>
<name>A0A7H0LLI0_9SPHN</name>
<dbReference type="PANTHER" id="PTHR43737">
    <property type="entry name" value="BLL7424 PROTEIN"/>
    <property type="match status" value="1"/>
</dbReference>
<evidence type="ECO:0000313" key="2">
    <source>
        <dbReference type="Proteomes" id="UP000516148"/>
    </source>
</evidence>
<organism evidence="1 2">
    <name type="scientific">Sphingomonas alpina</name>
    <dbReference type="NCBI Taxonomy" id="653931"/>
    <lineage>
        <taxon>Bacteria</taxon>
        <taxon>Pseudomonadati</taxon>
        <taxon>Pseudomonadota</taxon>
        <taxon>Alphaproteobacteria</taxon>
        <taxon>Sphingomonadales</taxon>
        <taxon>Sphingomonadaceae</taxon>
        <taxon>Sphingomonas</taxon>
    </lineage>
</organism>
<protein>
    <submittedName>
        <fullName evidence="1">DUF1501 domain-containing protein</fullName>
    </submittedName>
</protein>